<keyword evidence="1" id="KW-0812">Transmembrane</keyword>
<evidence type="ECO:0000256" key="1">
    <source>
        <dbReference type="SAM" id="Phobius"/>
    </source>
</evidence>
<dbReference type="InterPro" id="IPR012902">
    <property type="entry name" value="N_methyl_site"/>
</dbReference>
<keyword evidence="1" id="KW-0472">Membrane</keyword>
<accession>A0A371IJV6</accession>
<dbReference type="SUPFAM" id="SSF53300">
    <property type="entry name" value="vWA-like"/>
    <property type="match status" value="1"/>
</dbReference>
<dbReference type="InterPro" id="IPR036465">
    <property type="entry name" value="vWFA_dom_sf"/>
</dbReference>
<protein>
    <submittedName>
        <fullName evidence="2">Prepilin-type N-terminal cleavage/methylation domain-containing protein</fullName>
    </submittedName>
</protein>
<dbReference type="RefSeq" id="WP_068914059.1">
    <property type="nucleotide sequence ID" value="NZ_MBEW02000021.1"/>
</dbReference>
<evidence type="ECO:0000313" key="3">
    <source>
        <dbReference type="Proteomes" id="UP000093352"/>
    </source>
</evidence>
<dbReference type="Proteomes" id="UP000093352">
    <property type="component" value="Unassembled WGS sequence"/>
</dbReference>
<organism evidence="2 3">
    <name type="scientific">Criibacterium bergeronii</name>
    <dbReference type="NCBI Taxonomy" id="1871336"/>
    <lineage>
        <taxon>Bacteria</taxon>
        <taxon>Bacillati</taxon>
        <taxon>Bacillota</taxon>
        <taxon>Clostridia</taxon>
        <taxon>Peptostreptococcales</taxon>
        <taxon>Filifactoraceae</taxon>
        <taxon>Criibacterium</taxon>
    </lineage>
</organism>
<sequence length="626" mass="70882">MINFCKKKKKAFTLLELIITVAIGSILLLLVTDRIIFQAVNANNTNNKVIDLNTGVKTTIDEINNTLKSSIQVHLVGKTVYNKGADTTKLDKRYNYIALRDITGLDGSVNTVLVNLIYNAAKDNFDIIPVTALDKNDSLKKSKTEYTMQFYKNDDDYKSKMDKSILNITVKGKSTDIDDSGKPISKDKNNPNPIREFELTQDIMLPNVNQIMTSKYLEGGLDDITAIAYDNGQIKEVKGKKAQATIVFAIDSSDSMMGTVNGNNSKRGYNRAWAQDYFRLKKSGPYHYLSGKFEFGYFSLAGDIRNGYHLNFYSYNNRTYKRSDIENRFDDFAIRKFLAAEAINNNFLPNLSKAARDNNVDLSAYIFNYDTHVRCKRISPDPNSDYLWQLSDLENDRYGPYRLNTDDDIKTVREYTKSKCELGFDEDNFKTSWFEDEKGSTNTGEGLLQALEILKQLDKEKNIKNRFLVLMTDGAPNRKSVIYPNNDKKNARMLLDNKSYRQILKDYPGTPAQPDILQNPNTVGMDAVKQVATSTSNNYKGLYKKAFIIGFSGIKEEIENIGFDTDEHGNSISLPSESITGYLRSTGNEADSYRAKDYDALNKAFEDINNQIGDLIGVFDGPEEMK</sequence>
<dbReference type="EMBL" id="MBEW02000021">
    <property type="protein sequence ID" value="RDY20777.1"/>
    <property type="molecule type" value="Genomic_DNA"/>
</dbReference>
<dbReference type="Gene3D" id="3.40.50.410">
    <property type="entry name" value="von Willebrand factor, type A domain"/>
    <property type="match status" value="1"/>
</dbReference>
<proteinExistence type="predicted"/>
<reference evidence="2 3" key="1">
    <citation type="journal article" date="2016" name="Genome Announc.">
        <title>Draft Genome Sequence of Criibacterium bergeronii gen. nov., sp. nov., Strain CCRI-22567T, Isolated from a Vaginal Sample from a Woman with Bacterial Vaginosis.</title>
        <authorList>
            <person name="Maheux A.F."/>
            <person name="Berube E."/>
            <person name="Boudreau D.K."/>
            <person name="Raymond F."/>
            <person name="Corbeil J."/>
            <person name="Roy P.H."/>
            <person name="Boissinot M."/>
            <person name="Omar R.F."/>
        </authorList>
    </citation>
    <scope>NUCLEOTIDE SEQUENCE [LARGE SCALE GENOMIC DNA]</scope>
    <source>
        <strain evidence="2 3">CCRI-22567</strain>
    </source>
</reference>
<dbReference type="NCBIfam" id="TIGR02532">
    <property type="entry name" value="IV_pilin_GFxxxE"/>
    <property type="match status" value="1"/>
</dbReference>
<feature type="transmembrane region" description="Helical" evidence="1">
    <location>
        <begin position="12"/>
        <end position="31"/>
    </location>
</feature>
<dbReference type="Pfam" id="PF07963">
    <property type="entry name" value="N_methyl"/>
    <property type="match status" value="1"/>
</dbReference>
<dbReference type="AlphaFoldDB" id="A0A371IJV6"/>
<keyword evidence="3" id="KW-1185">Reference proteome</keyword>
<gene>
    <name evidence="2" type="ORF">BBG48_008430</name>
</gene>
<dbReference type="STRING" id="1871336.BBG48_05515"/>
<comment type="caution">
    <text evidence="2">The sequence shown here is derived from an EMBL/GenBank/DDBJ whole genome shotgun (WGS) entry which is preliminary data.</text>
</comment>
<name>A0A371IJV6_9FIRM</name>
<keyword evidence="1" id="KW-1133">Transmembrane helix</keyword>
<evidence type="ECO:0000313" key="2">
    <source>
        <dbReference type="EMBL" id="RDY20777.1"/>
    </source>
</evidence>